<dbReference type="EC" id="6.3.2.17" evidence="2"/>
<dbReference type="Gene3D" id="3.90.190.20">
    <property type="entry name" value="Mur ligase, C-terminal domain"/>
    <property type="match status" value="1"/>
</dbReference>
<evidence type="ECO:0000256" key="6">
    <source>
        <dbReference type="ARBA" id="ARBA00022840"/>
    </source>
</evidence>
<evidence type="ECO:0000256" key="9">
    <source>
        <dbReference type="ARBA" id="ARBA00047493"/>
    </source>
</evidence>
<comment type="similarity">
    <text evidence="1 10">Belongs to the folylpolyglutamate synthase family.</text>
</comment>
<comment type="caution">
    <text evidence="13">The sequence shown here is derived from an EMBL/GenBank/DDBJ whole genome shotgun (WGS) entry which is preliminary data.</text>
</comment>
<dbReference type="InterPro" id="IPR004101">
    <property type="entry name" value="Mur_ligase_C"/>
</dbReference>
<sequence>MNYEEAVRYIEDIPKFTKKHTFDHTLQFLKRLGDPCRGRKVLHVAGTNGKGSVCAYMQAILLSEGKTVGFFTSPHLVRHNERIKINGVDITDKDFVEVFERVREITVQMQKEGISHPSYFEFLYAMAMTAFEKAEVEFVILETGLGGRLDATNSYPRPLLTVITSIGLDHTEILGDTIEKIAAEKAGIIKKGVPVFYDGTIEESSVIIERTAAEAGAPCRKISKDAFEILEITEKDIAFLPGSEYDNNTVWRVRGTGVYQVMNAMLAIAAMEFVFDGCMHMEKWRQALARTQWPGRMEEILPGVILDGAHNLAAVERFIESVNAQPKCDIVVLFSAVAEKDYEHMICTLCQGVQAKAYVIAKLEDKRGEGARELAEVFRRYTDVPVYTEESMEEAFTLALRQKGENGRLYCLGSLYLIGELKRIIGGLNA</sequence>
<dbReference type="PIRSF" id="PIRSF001563">
    <property type="entry name" value="Folylpolyglu_synth"/>
    <property type="match status" value="1"/>
</dbReference>
<keyword evidence="6 10" id="KW-0067">ATP-binding</keyword>
<protein>
    <recommendedName>
        <fullName evidence="2">tetrahydrofolate synthase</fullName>
        <ecNumber evidence="2">6.3.2.17</ecNumber>
    </recommendedName>
    <alternativeName>
        <fullName evidence="8">Tetrahydrofolylpolyglutamate synthase</fullName>
    </alternativeName>
</protein>
<comment type="catalytic activity">
    <reaction evidence="9">
        <text>(6S)-5,6,7,8-tetrahydrofolyl-(gamma-L-Glu)(n) + L-glutamate + ATP = (6S)-5,6,7,8-tetrahydrofolyl-(gamma-L-Glu)(n+1) + ADP + phosphate + H(+)</text>
        <dbReference type="Rhea" id="RHEA:10580"/>
        <dbReference type="Rhea" id="RHEA-COMP:14738"/>
        <dbReference type="Rhea" id="RHEA-COMP:14740"/>
        <dbReference type="ChEBI" id="CHEBI:15378"/>
        <dbReference type="ChEBI" id="CHEBI:29985"/>
        <dbReference type="ChEBI" id="CHEBI:30616"/>
        <dbReference type="ChEBI" id="CHEBI:43474"/>
        <dbReference type="ChEBI" id="CHEBI:141005"/>
        <dbReference type="ChEBI" id="CHEBI:456216"/>
        <dbReference type="EC" id="6.3.2.17"/>
    </reaction>
</comment>
<dbReference type="Gene3D" id="3.40.1190.10">
    <property type="entry name" value="Mur-like, catalytic domain"/>
    <property type="match status" value="1"/>
</dbReference>
<dbReference type="InterPro" id="IPR013221">
    <property type="entry name" value="Mur_ligase_cen"/>
</dbReference>
<dbReference type="SUPFAM" id="SSF53623">
    <property type="entry name" value="MurD-like peptide ligases, catalytic domain"/>
    <property type="match status" value="1"/>
</dbReference>
<dbReference type="EMBL" id="JAJCIS010000002">
    <property type="protein sequence ID" value="MCB7386469.1"/>
    <property type="molecule type" value="Genomic_DNA"/>
</dbReference>
<dbReference type="NCBIfam" id="TIGR01499">
    <property type="entry name" value="folC"/>
    <property type="match status" value="1"/>
</dbReference>
<evidence type="ECO:0000259" key="11">
    <source>
        <dbReference type="Pfam" id="PF02875"/>
    </source>
</evidence>
<evidence type="ECO:0000259" key="12">
    <source>
        <dbReference type="Pfam" id="PF08245"/>
    </source>
</evidence>
<evidence type="ECO:0000256" key="10">
    <source>
        <dbReference type="PIRNR" id="PIRNR001563"/>
    </source>
</evidence>
<evidence type="ECO:0000256" key="2">
    <source>
        <dbReference type="ARBA" id="ARBA00013025"/>
    </source>
</evidence>
<evidence type="ECO:0000256" key="1">
    <source>
        <dbReference type="ARBA" id="ARBA00008276"/>
    </source>
</evidence>
<evidence type="ECO:0000256" key="7">
    <source>
        <dbReference type="ARBA" id="ARBA00022842"/>
    </source>
</evidence>
<evidence type="ECO:0000256" key="3">
    <source>
        <dbReference type="ARBA" id="ARBA00022598"/>
    </source>
</evidence>
<dbReference type="SUPFAM" id="SSF53244">
    <property type="entry name" value="MurD-like peptide ligases, peptide-binding domain"/>
    <property type="match status" value="1"/>
</dbReference>
<dbReference type="InterPro" id="IPR036615">
    <property type="entry name" value="Mur_ligase_C_dom_sf"/>
</dbReference>
<organism evidence="13 14">
    <name type="scientific">Bariatricus massiliensis</name>
    <dbReference type="NCBI Taxonomy" id="1745713"/>
    <lineage>
        <taxon>Bacteria</taxon>
        <taxon>Bacillati</taxon>
        <taxon>Bacillota</taxon>
        <taxon>Clostridia</taxon>
        <taxon>Lachnospirales</taxon>
        <taxon>Lachnospiraceae</taxon>
        <taxon>Bariatricus</taxon>
    </lineage>
</organism>
<keyword evidence="4" id="KW-0479">Metal-binding</keyword>
<dbReference type="InterPro" id="IPR001645">
    <property type="entry name" value="Folylpolyglutamate_synth"/>
</dbReference>
<feature type="domain" description="Mur ligase C-terminal" evidence="11">
    <location>
        <begin position="295"/>
        <end position="414"/>
    </location>
</feature>
<dbReference type="Proteomes" id="UP001299546">
    <property type="component" value="Unassembled WGS sequence"/>
</dbReference>
<feature type="domain" description="Mur ligase central" evidence="12">
    <location>
        <begin position="44"/>
        <end position="270"/>
    </location>
</feature>
<reference evidence="13 14" key="1">
    <citation type="submission" date="2021-10" db="EMBL/GenBank/DDBJ databases">
        <title>Collection of gut derived symbiotic bacterial strains cultured from healthy donors.</title>
        <authorList>
            <person name="Lin H."/>
            <person name="Littmann E."/>
            <person name="Kohout C."/>
            <person name="Pamer E.G."/>
        </authorList>
    </citation>
    <scope>NUCLEOTIDE SEQUENCE [LARGE SCALE GENOMIC DNA]</scope>
    <source>
        <strain evidence="13 14">DFI.1.165</strain>
    </source>
</reference>
<evidence type="ECO:0000313" key="13">
    <source>
        <dbReference type="EMBL" id="MCB7386469.1"/>
    </source>
</evidence>
<dbReference type="Pfam" id="PF02875">
    <property type="entry name" value="Mur_ligase_C"/>
    <property type="match status" value="1"/>
</dbReference>
<evidence type="ECO:0000313" key="14">
    <source>
        <dbReference type="Proteomes" id="UP001299546"/>
    </source>
</evidence>
<dbReference type="InterPro" id="IPR036565">
    <property type="entry name" value="Mur-like_cat_sf"/>
</dbReference>
<keyword evidence="7" id="KW-0460">Magnesium</keyword>
<evidence type="ECO:0000256" key="4">
    <source>
        <dbReference type="ARBA" id="ARBA00022723"/>
    </source>
</evidence>
<evidence type="ECO:0000256" key="8">
    <source>
        <dbReference type="ARBA" id="ARBA00030592"/>
    </source>
</evidence>
<keyword evidence="5 10" id="KW-0547">Nucleotide-binding</keyword>
<keyword evidence="3 10" id="KW-0436">Ligase</keyword>
<evidence type="ECO:0000256" key="5">
    <source>
        <dbReference type="ARBA" id="ARBA00022741"/>
    </source>
</evidence>
<proteinExistence type="inferred from homology"/>
<gene>
    <name evidence="13" type="ORF">LIZ65_04140</name>
</gene>
<dbReference type="RefSeq" id="WP_066736872.1">
    <property type="nucleotide sequence ID" value="NZ_JAJCIQ010000002.1"/>
</dbReference>
<name>A0ABS8DFA0_9FIRM</name>
<dbReference type="PANTHER" id="PTHR11136">
    <property type="entry name" value="FOLYLPOLYGLUTAMATE SYNTHASE-RELATED"/>
    <property type="match status" value="1"/>
</dbReference>
<dbReference type="Pfam" id="PF08245">
    <property type="entry name" value="Mur_ligase_M"/>
    <property type="match status" value="1"/>
</dbReference>
<accession>A0ABS8DFA0</accession>
<keyword evidence="14" id="KW-1185">Reference proteome</keyword>
<dbReference type="PANTHER" id="PTHR11136:SF0">
    <property type="entry name" value="DIHYDROFOLATE SYNTHETASE-RELATED"/>
    <property type="match status" value="1"/>
</dbReference>